<dbReference type="AlphaFoldDB" id="A0A3P6TDQ9"/>
<organism evidence="1 2">
    <name type="scientific">Cylicostephanus goldi</name>
    <name type="common">Nematode worm</name>
    <dbReference type="NCBI Taxonomy" id="71465"/>
    <lineage>
        <taxon>Eukaryota</taxon>
        <taxon>Metazoa</taxon>
        <taxon>Ecdysozoa</taxon>
        <taxon>Nematoda</taxon>
        <taxon>Chromadorea</taxon>
        <taxon>Rhabditida</taxon>
        <taxon>Rhabditina</taxon>
        <taxon>Rhabditomorpha</taxon>
        <taxon>Strongyloidea</taxon>
        <taxon>Strongylidae</taxon>
        <taxon>Cylicostephanus</taxon>
    </lineage>
</organism>
<evidence type="ECO:0000313" key="2">
    <source>
        <dbReference type="Proteomes" id="UP000271889"/>
    </source>
</evidence>
<keyword evidence="2" id="KW-1185">Reference proteome</keyword>
<dbReference type="Proteomes" id="UP000271889">
    <property type="component" value="Unassembled WGS sequence"/>
</dbReference>
<protein>
    <submittedName>
        <fullName evidence="1">Uncharacterized protein</fullName>
    </submittedName>
</protein>
<dbReference type="EMBL" id="UYRV01017145">
    <property type="protein sequence ID" value="VDK62831.1"/>
    <property type="molecule type" value="Genomic_DNA"/>
</dbReference>
<evidence type="ECO:0000313" key="1">
    <source>
        <dbReference type="EMBL" id="VDK62831.1"/>
    </source>
</evidence>
<name>A0A3P6TDQ9_CYLGO</name>
<reference evidence="1 2" key="1">
    <citation type="submission" date="2018-11" db="EMBL/GenBank/DDBJ databases">
        <authorList>
            <consortium name="Pathogen Informatics"/>
        </authorList>
    </citation>
    <scope>NUCLEOTIDE SEQUENCE [LARGE SCALE GENOMIC DNA]</scope>
</reference>
<dbReference type="OrthoDB" id="5872832at2759"/>
<sequence>MTALVIAILLYNYGQGELFPHLNTVRSPRYNALVWFFVRLDSNESTVKEEDLTDFSLVEELKKFDIDKDLT</sequence>
<proteinExistence type="predicted"/>
<feature type="non-terminal residue" evidence="1">
    <location>
        <position position="71"/>
    </location>
</feature>
<gene>
    <name evidence="1" type="ORF">CGOC_LOCUS5582</name>
</gene>
<accession>A0A3P6TDQ9</accession>